<gene>
    <name evidence="3" type="ORF">RND81_09G118100</name>
</gene>
<dbReference type="GO" id="GO:0015031">
    <property type="term" value="P:protein transport"/>
    <property type="evidence" value="ECO:0007669"/>
    <property type="project" value="InterPro"/>
</dbReference>
<evidence type="ECO:0008006" key="5">
    <source>
        <dbReference type="Google" id="ProtNLM"/>
    </source>
</evidence>
<sequence length="421" mass="48480">MLDGLLNRNNFRNKCKSAINRTKTRLEVIKKKRNAVQKFLKKDVADLLKNSLDRNAYGRAEGLYIELTLTFCYDYVRKCCACVSEHFKEMHKERECPEKCKVAVSSLVYAAARFSDLPELRDLRNLFNGKYDKSLESYVSEEFVEKLKSKPPTTEMKIQLMQEIAQEFSITWDSLPLQQQLYSDQSVEKSTKLASDKMFKSMSTVAEVQGKQEDNNNKLMNEEQKDKLRNRRYNSYSKFNTHVSEILQEQNNIDETISGERGVDTRTEEIESTTKETDNSNSKYDLGLNKKDDDDLYSIRKQRPRSVRTKILNSTPSSPTMRRGKHGVFSPEEGEEEVSDKLMTRYSSADRPSDIQTLGNNAKNKKFPISTEKEENAATPTSALPPPPGRRRYLFAQSLSASPMREAARSKFLPPDYQELI</sequence>
<name>A0AAW1IKG9_SAPOF</name>
<dbReference type="PANTHER" id="PTHR12161">
    <property type="entry name" value="IST1 FAMILY MEMBER"/>
    <property type="match status" value="1"/>
</dbReference>
<feature type="region of interest" description="Disordered" evidence="2">
    <location>
        <begin position="311"/>
        <end position="338"/>
    </location>
</feature>
<dbReference type="InterPro" id="IPR005061">
    <property type="entry name" value="Ist1"/>
</dbReference>
<evidence type="ECO:0000256" key="2">
    <source>
        <dbReference type="SAM" id="MobiDB-lite"/>
    </source>
</evidence>
<dbReference type="AlphaFoldDB" id="A0AAW1IKG9"/>
<evidence type="ECO:0000313" key="4">
    <source>
        <dbReference type="Proteomes" id="UP001443914"/>
    </source>
</evidence>
<comment type="caution">
    <text evidence="3">The sequence shown here is derived from an EMBL/GenBank/DDBJ whole genome shotgun (WGS) entry which is preliminary data.</text>
</comment>
<accession>A0AAW1IKG9</accession>
<dbReference type="Gene3D" id="1.20.1260.60">
    <property type="entry name" value="Vacuolar protein sorting-associated protein Ist1"/>
    <property type="match status" value="1"/>
</dbReference>
<organism evidence="3 4">
    <name type="scientific">Saponaria officinalis</name>
    <name type="common">Common soapwort</name>
    <name type="synonym">Lychnis saponaria</name>
    <dbReference type="NCBI Taxonomy" id="3572"/>
    <lineage>
        <taxon>Eukaryota</taxon>
        <taxon>Viridiplantae</taxon>
        <taxon>Streptophyta</taxon>
        <taxon>Embryophyta</taxon>
        <taxon>Tracheophyta</taxon>
        <taxon>Spermatophyta</taxon>
        <taxon>Magnoliopsida</taxon>
        <taxon>eudicotyledons</taxon>
        <taxon>Gunneridae</taxon>
        <taxon>Pentapetalae</taxon>
        <taxon>Caryophyllales</taxon>
        <taxon>Caryophyllaceae</taxon>
        <taxon>Caryophylleae</taxon>
        <taxon>Saponaria</taxon>
    </lineage>
</organism>
<dbReference type="Proteomes" id="UP001443914">
    <property type="component" value="Unassembled WGS sequence"/>
</dbReference>
<feature type="compositionally biased region" description="Polar residues" evidence="2">
    <location>
        <begin position="311"/>
        <end position="320"/>
    </location>
</feature>
<dbReference type="InterPro" id="IPR042277">
    <property type="entry name" value="IST1-like"/>
</dbReference>
<dbReference type="PANTHER" id="PTHR12161:SF14">
    <property type="entry name" value="REGULATOR OF VPS4 ACTIVITY IN THE MVB PATHWAY PROTEIN"/>
    <property type="match status" value="1"/>
</dbReference>
<feature type="region of interest" description="Disordered" evidence="2">
    <location>
        <begin position="256"/>
        <end position="291"/>
    </location>
</feature>
<reference evidence="3" key="1">
    <citation type="submission" date="2024-03" db="EMBL/GenBank/DDBJ databases">
        <title>WGS assembly of Saponaria officinalis var. Norfolk2.</title>
        <authorList>
            <person name="Jenkins J."/>
            <person name="Shu S."/>
            <person name="Grimwood J."/>
            <person name="Barry K."/>
            <person name="Goodstein D."/>
            <person name="Schmutz J."/>
            <person name="Leebens-Mack J."/>
            <person name="Osbourn A."/>
        </authorList>
    </citation>
    <scope>NUCLEOTIDE SEQUENCE [LARGE SCALE GENOMIC DNA]</scope>
    <source>
        <strain evidence="3">JIC</strain>
    </source>
</reference>
<comment type="similarity">
    <text evidence="1">Belongs to the IST1 family.</text>
</comment>
<proteinExistence type="inferred from homology"/>
<dbReference type="EMBL" id="JBDFQZ010000009">
    <property type="protein sequence ID" value="KAK9690281.1"/>
    <property type="molecule type" value="Genomic_DNA"/>
</dbReference>
<feature type="compositionally biased region" description="Basic and acidic residues" evidence="2">
    <location>
        <begin position="261"/>
        <end position="278"/>
    </location>
</feature>
<keyword evidence="4" id="KW-1185">Reference proteome</keyword>
<protein>
    <recommendedName>
        <fullName evidence="5">Regulator of Vps4 activity in the MVB pathway protein</fullName>
    </recommendedName>
</protein>
<dbReference type="FunFam" id="1.20.1260.60:FF:000002">
    <property type="entry name" value="Vacuolar protein sorting-associated protein IST1"/>
    <property type="match status" value="1"/>
</dbReference>
<evidence type="ECO:0000256" key="1">
    <source>
        <dbReference type="ARBA" id="ARBA00005536"/>
    </source>
</evidence>
<feature type="region of interest" description="Disordered" evidence="2">
    <location>
        <begin position="350"/>
        <end position="421"/>
    </location>
</feature>
<dbReference type="Pfam" id="PF03398">
    <property type="entry name" value="Ist1"/>
    <property type="match status" value="1"/>
</dbReference>
<evidence type="ECO:0000313" key="3">
    <source>
        <dbReference type="EMBL" id="KAK9690281.1"/>
    </source>
</evidence>